<accession>A0A1Y2GNE0</accession>
<evidence type="ECO:0000313" key="3">
    <source>
        <dbReference type="EMBL" id="ORZ14326.1"/>
    </source>
</evidence>
<sequence length="638" mass="73903">MDPDDVGAYNWRSTTSSNRTVTTRTDSTECDDYWFVPPYADIRELQEQLKALETDSATHMVLNPDQERVEIWGPTACIQKAKQQLTYFASVYQDMAETKRKATKSKGWAKPERELTKAEKRKKERREKELFESQRYLNLPTEDLAFNHCIKWPKDQPIGRLLGSNLIVLNNLRTEFKCFIWLENADLIHVAGNDKNNVLSAMNRIKNYILMRTRPPIETVCHVLEKPSKLVEIELVPDPRVPYIDLPTQLAMPQIRSRKESNPNHFLRARLVAGYENLHDLDLQMAAIERGDTNSQIKAENGVNIMRNAAQAGALSQDDIYIQSMAYIENMTNQNITRIRRALETTLGQVQLLDREIQMRINIGRIRFLEYPSRSLYQVREMDISVLPDPRLITEFSPFLTDSTDLFRKLKARLSSLGQLSVIEPEAVWTLGVLKRGEPPNERPINVQTEMTFRDDGKVGLWNALVQTSTPLNIRVLSSEKKLSWTWSVTTRRRLELDKFSPEGKFVHQLSLDRSKGEDGKLVSADTSYVQLRHIRRSKKWLFVRDPWTIELTKDSFWTRERPAAPFQYLTLDTEPDQELYSVSMYRDSWTMRFSENPHLGVGQVSSWEPSDFVEGEESIIKTIEMVSNIRSMIEGLL</sequence>
<name>A0A1Y2GNE0_9FUNG</name>
<feature type="compositionally biased region" description="Basic and acidic residues" evidence="1">
    <location>
        <begin position="109"/>
        <end position="118"/>
    </location>
</feature>
<evidence type="ECO:0000313" key="4">
    <source>
        <dbReference type="Proteomes" id="UP000193648"/>
    </source>
</evidence>
<evidence type="ECO:0000256" key="1">
    <source>
        <dbReference type="SAM" id="MobiDB-lite"/>
    </source>
</evidence>
<dbReference type="AlphaFoldDB" id="A0A1Y2GNE0"/>
<feature type="domain" description="DUF7905" evidence="2">
    <location>
        <begin position="324"/>
        <end position="615"/>
    </location>
</feature>
<dbReference type="InterPro" id="IPR057227">
    <property type="entry name" value="DUF7905"/>
</dbReference>
<dbReference type="GeneID" id="33566205"/>
<feature type="region of interest" description="Disordered" evidence="1">
    <location>
        <begin position="1"/>
        <end position="23"/>
    </location>
</feature>
<dbReference type="STRING" id="64571.A0A1Y2GNE0"/>
<dbReference type="GO" id="GO:0003723">
    <property type="term" value="F:RNA binding"/>
    <property type="evidence" value="ECO:0007669"/>
    <property type="project" value="InterPro"/>
</dbReference>
<proteinExistence type="predicted"/>
<evidence type="ECO:0000259" key="2">
    <source>
        <dbReference type="Pfam" id="PF25482"/>
    </source>
</evidence>
<dbReference type="SUPFAM" id="SSF54791">
    <property type="entry name" value="Eukaryotic type KH-domain (KH-domain type I)"/>
    <property type="match status" value="1"/>
</dbReference>
<organism evidence="3 4">
    <name type="scientific">Lobosporangium transversale</name>
    <dbReference type="NCBI Taxonomy" id="64571"/>
    <lineage>
        <taxon>Eukaryota</taxon>
        <taxon>Fungi</taxon>
        <taxon>Fungi incertae sedis</taxon>
        <taxon>Mucoromycota</taxon>
        <taxon>Mortierellomycotina</taxon>
        <taxon>Mortierellomycetes</taxon>
        <taxon>Mortierellales</taxon>
        <taxon>Mortierellaceae</taxon>
        <taxon>Lobosporangium</taxon>
    </lineage>
</organism>
<dbReference type="OrthoDB" id="4739136at2759"/>
<dbReference type="InParanoid" id="A0A1Y2GNE0"/>
<dbReference type="EMBL" id="MCFF01000021">
    <property type="protein sequence ID" value="ORZ14326.1"/>
    <property type="molecule type" value="Genomic_DNA"/>
</dbReference>
<feature type="region of interest" description="Disordered" evidence="1">
    <location>
        <begin position="102"/>
        <end position="124"/>
    </location>
</feature>
<protein>
    <recommendedName>
        <fullName evidence="2">DUF7905 domain-containing protein</fullName>
    </recommendedName>
</protein>
<dbReference type="RefSeq" id="XP_021880804.1">
    <property type="nucleotide sequence ID" value="XM_022024361.1"/>
</dbReference>
<dbReference type="Pfam" id="PF25482">
    <property type="entry name" value="DUF7905"/>
    <property type="match status" value="1"/>
</dbReference>
<feature type="compositionally biased region" description="Low complexity" evidence="1">
    <location>
        <begin position="12"/>
        <end position="23"/>
    </location>
</feature>
<reference evidence="3 4" key="1">
    <citation type="submission" date="2016-07" db="EMBL/GenBank/DDBJ databases">
        <title>Pervasive Adenine N6-methylation of Active Genes in Fungi.</title>
        <authorList>
            <consortium name="DOE Joint Genome Institute"/>
            <person name="Mondo S.J."/>
            <person name="Dannebaum R.O."/>
            <person name="Kuo R.C."/>
            <person name="Labutti K."/>
            <person name="Haridas S."/>
            <person name="Kuo A."/>
            <person name="Salamov A."/>
            <person name="Ahrendt S.R."/>
            <person name="Lipzen A."/>
            <person name="Sullivan W."/>
            <person name="Andreopoulos W.B."/>
            <person name="Clum A."/>
            <person name="Lindquist E."/>
            <person name="Daum C."/>
            <person name="Ramamoorthy G.K."/>
            <person name="Gryganskyi A."/>
            <person name="Culley D."/>
            <person name="Magnuson J.K."/>
            <person name="James T.Y."/>
            <person name="O'Malley M.A."/>
            <person name="Stajich J.E."/>
            <person name="Spatafora J.W."/>
            <person name="Visel A."/>
            <person name="Grigoriev I.V."/>
        </authorList>
    </citation>
    <scope>NUCLEOTIDE SEQUENCE [LARGE SCALE GENOMIC DNA]</scope>
    <source>
        <strain evidence="3 4">NRRL 3116</strain>
    </source>
</reference>
<dbReference type="Proteomes" id="UP000193648">
    <property type="component" value="Unassembled WGS sequence"/>
</dbReference>
<dbReference type="InterPro" id="IPR036612">
    <property type="entry name" value="KH_dom_type_1_sf"/>
</dbReference>
<keyword evidence="4" id="KW-1185">Reference proteome</keyword>
<comment type="caution">
    <text evidence="3">The sequence shown here is derived from an EMBL/GenBank/DDBJ whole genome shotgun (WGS) entry which is preliminary data.</text>
</comment>
<gene>
    <name evidence="3" type="ORF">BCR41DRAFT_354679</name>
</gene>